<dbReference type="EMBL" id="JAFFZP010000028">
    <property type="protein sequence ID" value="MBN0988847.1"/>
    <property type="molecule type" value="Genomic_DNA"/>
</dbReference>
<comment type="caution">
    <text evidence="2">The sequence shown here is derived from an EMBL/GenBank/DDBJ whole genome shotgun (WGS) entry which is preliminary data.</text>
</comment>
<sequence length="158" mass="18372">MLYKGVLLATLLASPMALAQQPEIYLLGEFTYKGTPISKAVLLEDKRVTELEQCRDFVHYQIRGTERGKNYYRHYIRAQKTGVNIVPHYTCIETRLKVSEWNDHDFYDKVYLIDLRNGLNFTQFEDTNSCWAAIRKDPDKHTKKLFCAKMSQSISPAS</sequence>
<organism evidence="2 3">
    <name type="scientific">Amphritea pacifica</name>
    <dbReference type="NCBI Taxonomy" id="2811233"/>
    <lineage>
        <taxon>Bacteria</taxon>
        <taxon>Pseudomonadati</taxon>
        <taxon>Pseudomonadota</taxon>
        <taxon>Gammaproteobacteria</taxon>
        <taxon>Oceanospirillales</taxon>
        <taxon>Oceanospirillaceae</taxon>
        <taxon>Amphritea</taxon>
    </lineage>
</organism>
<evidence type="ECO:0008006" key="4">
    <source>
        <dbReference type="Google" id="ProtNLM"/>
    </source>
</evidence>
<evidence type="ECO:0000313" key="2">
    <source>
        <dbReference type="EMBL" id="MBN0988847.1"/>
    </source>
</evidence>
<dbReference type="Proteomes" id="UP000760472">
    <property type="component" value="Unassembled WGS sequence"/>
</dbReference>
<reference evidence="2 3" key="1">
    <citation type="submission" date="2021-02" db="EMBL/GenBank/DDBJ databases">
        <title>A novel species of genus Amphritea isolated from a fishpond in China.</title>
        <authorList>
            <person name="Lu H."/>
        </authorList>
    </citation>
    <scope>NUCLEOTIDE SEQUENCE [LARGE SCALE GENOMIC DNA]</scope>
    <source>
        <strain evidence="2 3">RP18W</strain>
    </source>
</reference>
<keyword evidence="1" id="KW-0732">Signal</keyword>
<evidence type="ECO:0000313" key="3">
    <source>
        <dbReference type="Proteomes" id="UP000760472"/>
    </source>
</evidence>
<proteinExistence type="predicted"/>
<feature type="chain" id="PRO_5046266868" description="DUF3757 domain-containing protein" evidence="1">
    <location>
        <begin position="20"/>
        <end position="158"/>
    </location>
</feature>
<gene>
    <name evidence="2" type="ORF">JW498_15860</name>
</gene>
<dbReference type="RefSeq" id="WP_205209849.1">
    <property type="nucleotide sequence ID" value="NZ_JAFFZO010000009.1"/>
</dbReference>
<accession>A0ABS2WAU5</accession>
<feature type="signal peptide" evidence="1">
    <location>
        <begin position="1"/>
        <end position="19"/>
    </location>
</feature>
<name>A0ABS2WAU5_9GAMM</name>
<evidence type="ECO:0000256" key="1">
    <source>
        <dbReference type="SAM" id="SignalP"/>
    </source>
</evidence>
<protein>
    <recommendedName>
        <fullName evidence="4">DUF3757 domain-containing protein</fullName>
    </recommendedName>
</protein>
<keyword evidence="3" id="KW-1185">Reference proteome</keyword>